<dbReference type="GO" id="GO:0005975">
    <property type="term" value="P:carbohydrate metabolic process"/>
    <property type="evidence" value="ECO:0007669"/>
    <property type="project" value="InterPro"/>
</dbReference>
<keyword evidence="1" id="KW-1133">Transmembrane helix</keyword>
<dbReference type="EMBL" id="CP029487">
    <property type="protein sequence ID" value="QCT72405.1"/>
    <property type="molecule type" value="Genomic_DNA"/>
</dbReference>
<evidence type="ECO:0000313" key="3">
    <source>
        <dbReference type="EMBL" id="QCT72405.1"/>
    </source>
</evidence>
<proteinExistence type="predicted"/>
<dbReference type="InterPro" id="IPR002509">
    <property type="entry name" value="NODB_dom"/>
</dbReference>
<organism evidence="3 4">
    <name type="scientific">Eubacterium maltosivorans</name>
    <dbReference type="NCBI Taxonomy" id="2041044"/>
    <lineage>
        <taxon>Bacteria</taxon>
        <taxon>Bacillati</taxon>
        <taxon>Bacillota</taxon>
        <taxon>Clostridia</taxon>
        <taxon>Eubacteriales</taxon>
        <taxon>Eubacteriaceae</taxon>
        <taxon>Eubacterium</taxon>
    </lineage>
</organism>
<evidence type="ECO:0000259" key="2">
    <source>
        <dbReference type="PROSITE" id="PS51677"/>
    </source>
</evidence>
<dbReference type="PROSITE" id="PS51677">
    <property type="entry name" value="NODB"/>
    <property type="match status" value="1"/>
</dbReference>
<dbReference type="SUPFAM" id="SSF88713">
    <property type="entry name" value="Glycoside hydrolase/deacetylase"/>
    <property type="match status" value="1"/>
</dbReference>
<evidence type="ECO:0000313" key="4">
    <source>
        <dbReference type="Proteomes" id="UP000218387"/>
    </source>
</evidence>
<dbReference type="InterPro" id="IPR011330">
    <property type="entry name" value="Glyco_hydro/deAcase_b/a-brl"/>
</dbReference>
<dbReference type="Gene3D" id="3.20.20.370">
    <property type="entry name" value="Glycoside hydrolase/deacetylase"/>
    <property type="match status" value="1"/>
</dbReference>
<dbReference type="PANTHER" id="PTHR10587:SF125">
    <property type="entry name" value="POLYSACCHARIDE DEACETYLASE YHEN-RELATED"/>
    <property type="match status" value="1"/>
</dbReference>
<feature type="transmembrane region" description="Helical" evidence="1">
    <location>
        <begin position="15"/>
        <end position="34"/>
    </location>
</feature>
<dbReference type="GO" id="GO:0016810">
    <property type="term" value="F:hydrolase activity, acting on carbon-nitrogen (but not peptide) bonds"/>
    <property type="evidence" value="ECO:0007669"/>
    <property type="project" value="InterPro"/>
</dbReference>
<reference evidence="3 4" key="1">
    <citation type="submission" date="2018-05" db="EMBL/GenBank/DDBJ databases">
        <title>Genome comparison of Eubacterium sp.</title>
        <authorList>
            <person name="Feng Y."/>
            <person name="Sanchez-Andrea I."/>
            <person name="Stams A.J.M."/>
            <person name="De Vos W.M."/>
        </authorList>
    </citation>
    <scope>NUCLEOTIDE SEQUENCE [LARGE SCALE GENOMIC DNA]</scope>
    <source>
        <strain evidence="3 4">YI</strain>
    </source>
</reference>
<dbReference type="AlphaFoldDB" id="A0A4P9CC31"/>
<dbReference type="Proteomes" id="UP000218387">
    <property type="component" value="Chromosome"/>
</dbReference>
<dbReference type="PANTHER" id="PTHR10587">
    <property type="entry name" value="GLYCOSYL TRANSFERASE-RELATED"/>
    <property type="match status" value="1"/>
</dbReference>
<gene>
    <name evidence="3" type="ORF">CPZ25_014045</name>
</gene>
<dbReference type="InterPro" id="IPR050248">
    <property type="entry name" value="Polysacc_deacetylase_ArnD"/>
</dbReference>
<accession>A0A4P9CC31</accession>
<keyword evidence="4" id="KW-1185">Reference proteome</keyword>
<keyword evidence="1" id="KW-0472">Membrane</keyword>
<protein>
    <submittedName>
        <fullName evidence="3">Polysaccharide deacetylase</fullName>
    </submittedName>
</protein>
<keyword evidence="1" id="KW-0812">Transmembrane</keyword>
<dbReference type="KEGG" id="emt:CPZ25_014045"/>
<feature type="domain" description="NodB homology" evidence="2">
    <location>
        <begin position="94"/>
        <end position="279"/>
    </location>
</feature>
<name>A0A4P9CC31_EUBML</name>
<dbReference type="RefSeq" id="WP_096918900.1">
    <property type="nucleotide sequence ID" value="NZ_CP029487.1"/>
</dbReference>
<dbReference type="Pfam" id="PF01522">
    <property type="entry name" value="Polysacc_deac_1"/>
    <property type="match status" value="1"/>
</dbReference>
<sequence>MKTRKRRRIRFKPRFYVWVAALAAVLMTSVFFIATHPAKKLEKNSQAALQAVETLQTALSNAAEKGSSALQTEENKELEAVKERIRNGDTDGLKVVFMTFDDGPSEHTNEVLDILKKHHIKATFFTNGRDNEVARAAYKRIVDEGHTLGNHSWSHKYDLYKNPPAFYEDVEKLDKFQLEVTGEAEISHMFRFPGGSLNANAKCIQGILDRGYNYVDWNSSAGDGGGNPASTDAVVNKIMSEVHQHNVSTVLCHAELRDTTRAALPQLFDALKAEGYTFLPMESDLSYPRQV</sequence>
<evidence type="ECO:0000256" key="1">
    <source>
        <dbReference type="SAM" id="Phobius"/>
    </source>
</evidence>
<dbReference type="CDD" id="cd10944">
    <property type="entry name" value="CE4_SmPgdA_like"/>
    <property type="match status" value="1"/>
</dbReference>